<dbReference type="AlphaFoldDB" id="A0A7F5RB41"/>
<dbReference type="SMART" id="SM00320">
    <property type="entry name" value="WD40"/>
    <property type="match status" value="5"/>
</dbReference>
<dbReference type="InParanoid" id="A0A7F5RB41"/>
<reference evidence="6" key="1">
    <citation type="submission" date="2025-08" db="UniProtKB">
        <authorList>
            <consortium name="RefSeq"/>
        </authorList>
    </citation>
    <scope>IDENTIFICATION</scope>
    <source>
        <tissue evidence="6">Entire body</tissue>
    </source>
</reference>
<dbReference type="PROSITE" id="PS00678">
    <property type="entry name" value="WD_REPEATS_1"/>
    <property type="match status" value="1"/>
</dbReference>
<accession>A0A7F5RB41</accession>
<dbReference type="PANTHER" id="PTHR47822">
    <property type="entry name" value="CARBOHYDRATE BINDING DOMAIN CONTAINING PROTEIN"/>
    <property type="match status" value="1"/>
</dbReference>
<dbReference type="InterPro" id="IPR001680">
    <property type="entry name" value="WD40_rpt"/>
</dbReference>
<feature type="region of interest" description="Disordered" evidence="4">
    <location>
        <begin position="1"/>
        <end position="23"/>
    </location>
</feature>
<organism evidence="5 6">
    <name type="scientific">Agrilus planipennis</name>
    <name type="common">Emerald ash borer</name>
    <name type="synonym">Agrilus marcopoli</name>
    <dbReference type="NCBI Taxonomy" id="224129"/>
    <lineage>
        <taxon>Eukaryota</taxon>
        <taxon>Metazoa</taxon>
        <taxon>Ecdysozoa</taxon>
        <taxon>Arthropoda</taxon>
        <taxon>Hexapoda</taxon>
        <taxon>Insecta</taxon>
        <taxon>Pterygota</taxon>
        <taxon>Neoptera</taxon>
        <taxon>Endopterygota</taxon>
        <taxon>Coleoptera</taxon>
        <taxon>Polyphaga</taxon>
        <taxon>Elateriformia</taxon>
        <taxon>Buprestoidea</taxon>
        <taxon>Buprestidae</taxon>
        <taxon>Agrilinae</taxon>
        <taxon>Agrilus</taxon>
    </lineage>
</organism>
<dbReference type="Proteomes" id="UP000192223">
    <property type="component" value="Unplaced"/>
</dbReference>
<protein>
    <submittedName>
        <fullName evidence="6">Uncharacterized protein LOC108742139</fullName>
    </submittedName>
</protein>
<feature type="repeat" description="WD" evidence="3">
    <location>
        <begin position="212"/>
        <end position="247"/>
    </location>
</feature>
<dbReference type="OrthoDB" id="10251741at2759"/>
<name>A0A7F5RB41_AGRPL</name>
<dbReference type="PROSITE" id="PS50082">
    <property type="entry name" value="WD_REPEATS_2"/>
    <property type="match status" value="1"/>
</dbReference>
<keyword evidence="5" id="KW-1185">Reference proteome</keyword>
<dbReference type="GeneID" id="108742139"/>
<proteinExistence type="predicted"/>
<evidence type="ECO:0000313" key="6">
    <source>
        <dbReference type="RefSeq" id="XP_025833196.1"/>
    </source>
</evidence>
<evidence type="ECO:0000313" key="5">
    <source>
        <dbReference type="Proteomes" id="UP000192223"/>
    </source>
</evidence>
<evidence type="ECO:0000256" key="3">
    <source>
        <dbReference type="PROSITE-ProRule" id="PRU00221"/>
    </source>
</evidence>
<dbReference type="Gene3D" id="2.130.10.10">
    <property type="entry name" value="YVTN repeat-like/Quinoprotein amine dehydrogenase"/>
    <property type="match status" value="2"/>
</dbReference>
<dbReference type="InterPro" id="IPR036322">
    <property type="entry name" value="WD40_repeat_dom_sf"/>
</dbReference>
<evidence type="ECO:0000256" key="4">
    <source>
        <dbReference type="SAM" id="MobiDB-lite"/>
    </source>
</evidence>
<dbReference type="RefSeq" id="XP_025833196.1">
    <property type="nucleotide sequence ID" value="XM_025977411.1"/>
</dbReference>
<dbReference type="PROSITE" id="PS50294">
    <property type="entry name" value="WD_REPEATS_REGION"/>
    <property type="match status" value="1"/>
</dbReference>
<dbReference type="Pfam" id="PF00400">
    <property type="entry name" value="WD40"/>
    <property type="match status" value="1"/>
</dbReference>
<feature type="compositionally biased region" description="Basic and acidic residues" evidence="4">
    <location>
        <begin position="1"/>
        <end position="10"/>
    </location>
</feature>
<dbReference type="KEGG" id="apln:108742139"/>
<dbReference type="InterPro" id="IPR019775">
    <property type="entry name" value="WD40_repeat_CS"/>
</dbReference>
<sequence>MDEWDLEPKRKLQAGPTASRLPAQTQNFSVTSTFVRNKDPNDIQGQLRNLQATEDLELTGQIKVLSSITTTKEAYCVKYTEEYDYLCAGFTDGKIRVFSTANSKCTATLTDEETNENSAPVTCMKHRPVNKNYPIINCITATYANGLVKCWNYSFNQCTYTIREKRQTYNITYHPRLPKFITCGDNGKMYYYDEESKVQERILSGSDNNSVLDGHSSRVFAACFNPQSNYELITGGWDDVVLFWDLRQPFALRHLSGLHMGGEGLDIDSAGKTILTCAWQAENALQLWDYGSGNLITTLEPDIFNTKLYCGRFIGKDYLICGGCQSNLLRLVDKTTSFSAANVKNLPKGVYSIDIGQPKLSKDKAKEYMTKANEIATLPRIAFSAGTKIFQIDFSAK</sequence>
<keyword evidence="2" id="KW-0677">Repeat</keyword>
<dbReference type="SUPFAM" id="SSF50978">
    <property type="entry name" value="WD40 repeat-like"/>
    <property type="match status" value="1"/>
</dbReference>
<evidence type="ECO:0000256" key="1">
    <source>
        <dbReference type="ARBA" id="ARBA00022574"/>
    </source>
</evidence>
<dbReference type="InterPro" id="IPR015943">
    <property type="entry name" value="WD40/YVTN_repeat-like_dom_sf"/>
</dbReference>
<keyword evidence="1 3" id="KW-0853">WD repeat</keyword>
<dbReference type="PANTHER" id="PTHR47822:SF2">
    <property type="entry name" value="F-BOX AND WD-40 DOMAIN PROTEIN 7"/>
    <property type="match status" value="1"/>
</dbReference>
<gene>
    <name evidence="6" type="primary">LOC108742139</name>
</gene>
<evidence type="ECO:0000256" key="2">
    <source>
        <dbReference type="ARBA" id="ARBA00022737"/>
    </source>
</evidence>